<dbReference type="PROSITE" id="PS51847">
    <property type="entry name" value="SMP"/>
    <property type="match status" value="1"/>
</dbReference>
<evidence type="ECO:0000256" key="5">
    <source>
        <dbReference type="ARBA" id="ARBA00023136"/>
    </source>
</evidence>
<accession>A0A2K1KA88</accession>
<dbReference type="PaxDb" id="3218-PP1S136_15V6.1"/>
<keyword evidence="2" id="KW-0813">Transport</keyword>
<gene>
    <name evidence="11" type="primary">LOC112284768</name>
    <name evidence="10" type="ORF">PHYPA_009881</name>
</gene>
<keyword evidence="12" id="KW-1185">Reference proteome</keyword>
<dbReference type="GO" id="GO:0008289">
    <property type="term" value="F:lipid binding"/>
    <property type="evidence" value="ECO:0007669"/>
    <property type="project" value="UniProtKB-KW"/>
</dbReference>
<protein>
    <recommendedName>
        <fullName evidence="13">C2 domain-containing protein</fullName>
    </recommendedName>
</protein>
<dbReference type="InterPro" id="IPR052847">
    <property type="entry name" value="Ext_Synaptotagmin/KAHRP-like"/>
</dbReference>
<evidence type="ECO:0000256" key="4">
    <source>
        <dbReference type="ARBA" id="ARBA00023121"/>
    </source>
</evidence>
<dbReference type="PANTHER" id="PTHR47042:SF4">
    <property type="entry name" value="OS02G0313700 PROTEIN"/>
    <property type="match status" value="1"/>
</dbReference>
<keyword evidence="7" id="KW-1133">Transmembrane helix</keyword>
<dbReference type="AlphaFoldDB" id="A0A2K1KA88"/>
<reference evidence="11" key="3">
    <citation type="submission" date="2020-12" db="UniProtKB">
        <authorList>
            <consortium name="EnsemblPlants"/>
        </authorList>
    </citation>
    <scope>IDENTIFICATION</scope>
</reference>
<evidence type="ECO:0008006" key="13">
    <source>
        <dbReference type="Google" id="ProtNLM"/>
    </source>
</evidence>
<dbReference type="GO" id="GO:0006869">
    <property type="term" value="P:lipid transport"/>
    <property type="evidence" value="ECO:0007669"/>
    <property type="project" value="UniProtKB-KW"/>
</dbReference>
<feature type="region of interest" description="Disordered" evidence="6">
    <location>
        <begin position="419"/>
        <end position="497"/>
    </location>
</feature>
<keyword evidence="4" id="KW-0446">Lipid-binding</keyword>
<evidence type="ECO:0000259" key="9">
    <source>
        <dbReference type="PROSITE" id="PS51847"/>
    </source>
</evidence>
<evidence type="ECO:0000256" key="3">
    <source>
        <dbReference type="ARBA" id="ARBA00023055"/>
    </source>
</evidence>
<dbReference type="EnsemblPlants" id="Pp3c7_3910V3.2">
    <property type="protein sequence ID" value="Pp3c7_3910V3.2"/>
    <property type="gene ID" value="Pp3c7_3910"/>
</dbReference>
<evidence type="ECO:0000313" key="12">
    <source>
        <dbReference type="Proteomes" id="UP000006727"/>
    </source>
</evidence>
<feature type="compositionally biased region" description="Polar residues" evidence="6">
    <location>
        <begin position="433"/>
        <end position="443"/>
    </location>
</feature>
<dbReference type="InterPro" id="IPR031468">
    <property type="entry name" value="SMP_LBD"/>
</dbReference>
<dbReference type="PROSITE" id="PS50004">
    <property type="entry name" value="C2"/>
    <property type="match status" value="1"/>
</dbReference>
<keyword evidence="3" id="KW-0445">Lipid transport</keyword>
<evidence type="ECO:0000259" key="8">
    <source>
        <dbReference type="PROSITE" id="PS50004"/>
    </source>
</evidence>
<dbReference type="EnsemblPlants" id="Pp3c7_3910V3.3">
    <property type="protein sequence ID" value="Pp3c7_3910V3.3"/>
    <property type="gene ID" value="Pp3c7_3910"/>
</dbReference>
<feature type="compositionally biased region" description="Basic residues" evidence="6">
    <location>
        <begin position="557"/>
        <end position="568"/>
    </location>
</feature>
<dbReference type="EnsemblPlants" id="Pp3c7_3910V3.1">
    <property type="protein sequence ID" value="Pp3c7_3910V3.1"/>
    <property type="gene ID" value="Pp3c7_3910"/>
</dbReference>
<dbReference type="STRING" id="3218.A0A2K1KA88"/>
<dbReference type="PANTHER" id="PTHR47042">
    <property type="entry name" value="C2 DOMAIN-CONTAINING PROTEIN-LIKE"/>
    <property type="match status" value="1"/>
</dbReference>
<feature type="domain" description="C2" evidence="8">
    <location>
        <begin position="279"/>
        <end position="399"/>
    </location>
</feature>
<organism evidence="10">
    <name type="scientific">Physcomitrium patens</name>
    <name type="common">Spreading-leaved earth moss</name>
    <name type="synonym">Physcomitrella patens</name>
    <dbReference type="NCBI Taxonomy" id="3218"/>
    <lineage>
        <taxon>Eukaryota</taxon>
        <taxon>Viridiplantae</taxon>
        <taxon>Streptophyta</taxon>
        <taxon>Embryophyta</taxon>
        <taxon>Bryophyta</taxon>
        <taxon>Bryophytina</taxon>
        <taxon>Bryopsida</taxon>
        <taxon>Funariidae</taxon>
        <taxon>Funariales</taxon>
        <taxon>Funariaceae</taxon>
        <taxon>Physcomitrium</taxon>
    </lineage>
</organism>
<feature type="compositionally biased region" description="Basic and acidic residues" evidence="6">
    <location>
        <begin position="419"/>
        <end position="431"/>
    </location>
</feature>
<evidence type="ECO:0000313" key="10">
    <source>
        <dbReference type="EMBL" id="PNR50695.1"/>
    </source>
</evidence>
<dbReference type="Gramene" id="Pp3c7_3910V3.1">
    <property type="protein sequence ID" value="Pp3c7_3910V3.1"/>
    <property type="gene ID" value="Pp3c7_3910"/>
</dbReference>
<dbReference type="Gramene" id="Pp3c7_3910V3.3">
    <property type="protein sequence ID" value="Pp3c7_3910V3.3"/>
    <property type="gene ID" value="Pp3c7_3910"/>
</dbReference>
<dbReference type="RefSeq" id="XP_073391556.1">
    <property type="nucleotide sequence ID" value="XM_073535455.1"/>
</dbReference>
<evidence type="ECO:0000313" key="11">
    <source>
        <dbReference type="EnsemblPlants" id="Pp3c7_3910V3.1"/>
    </source>
</evidence>
<reference evidence="10 12" key="1">
    <citation type="journal article" date="2008" name="Science">
        <title>The Physcomitrella genome reveals evolutionary insights into the conquest of land by plants.</title>
        <authorList>
            <person name="Rensing S."/>
            <person name="Lang D."/>
            <person name="Zimmer A."/>
            <person name="Terry A."/>
            <person name="Salamov A."/>
            <person name="Shapiro H."/>
            <person name="Nishiyama T."/>
            <person name="Perroud P.-F."/>
            <person name="Lindquist E."/>
            <person name="Kamisugi Y."/>
            <person name="Tanahashi T."/>
            <person name="Sakakibara K."/>
            <person name="Fujita T."/>
            <person name="Oishi K."/>
            <person name="Shin-I T."/>
            <person name="Kuroki Y."/>
            <person name="Toyoda A."/>
            <person name="Suzuki Y."/>
            <person name="Hashimoto A."/>
            <person name="Yamaguchi K."/>
            <person name="Sugano A."/>
            <person name="Kohara Y."/>
            <person name="Fujiyama A."/>
            <person name="Anterola A."/>
            <person name="Aoki S."/>
            <person name="Ashton N."/>
            <person name="Barbazuk W.B."/>
            <person name="Barker E."/>
            <person name="Bennetzen J."/>
            <person name="Bezanilla M."/>
            <person name="Blankenship R."/>
            <person name="Cho S.H."/>
            <person name="Dutcher S."/>
            <person name="Estelle M."/>
            <person name="Fawcett J.A."/>
            <person name="Gundlach H."/>
            <person name="Hanada K."/>
            <person name="Heyl A."/>
            <person name="Hicks K.A."/>
            <person name="Hugh J."/>
            <person name="Lohr M."/>
            <person name="Mayer K."/>
            <person name="Melkozernov A."/>
            <person name="Murata T."/>
            <person name="Nelson D."/>
            <person name="Pils B."/>
            <person name="Prigge M."/>
            <person name="Reiss B."/>
            <person name="Renner T."/>
            <person name="Rombauts S."/>
            <person name="Rushton P."/>
            <person name="Sanderfoot A."/>
            <person name="Schween G."/>
            <person name="Shiu S.-H."/>
            <person name="Stueber K."/>
            <person name="Theodoulou F.L."/>
            <person name="Tu H."/>
            <person name="Van de Peer Y."/>
            <person name="Verrier P.J."/>
            <person name="Waters E."/>
            <person name="Wood A."/>
            <person name="Yang L."/>
            <person name="Cove D."/>
            <person name="Cuming A."/>
            <person name="Hasebe M."/>
            <person name="Lucas S."/>
            <person name="Mishler D.B."/>
            <person name="Reski R."/>
            <person name="Grigoriev I."/>
            <person name="Quatrano R.S."/>
            <person name="Boore J.L."/>
        </authorList>
    </citation>
    <scope>NUCLEOTIDE SEQUENCE [LARGE SCALE GENOMIC DNA]</scope>
    <source>
        <strain evidence="11 12">cv. Gransden 2004</strain>
    </source>
</reference>
<dbReference type="GO" id="GO:0016020">
    <property type="term" value="C:membrane"/>
    <property type="evidence" value="ECO:0007669"/>
    <property type="project" value="UniProtKB-SubCell"/>
</dbReference>
<feature type="compositionally biased region" description="Polar residues" evidence="6">
    <location>
        <begin position="770"/>
        <end position="780"/>
    </location>
</feature>
<feature type="compositionally biased region" description="Polar residues" evidence="6">
    <location>
        <begin position="466"/>
        <end position="477"/>
    </location>
</feature>
<evidence type="ECO:0000256" key="7">
    <source>
        <dbReference type="SAM" id="Phobius"/>
    </source>
</evidence>
<feature type="compositionally biased region" description="Low complexity" evidence="6">
    <location>
        <begin position="814"/>
        <end position="824"/>
    </location>
</feature>
<evidence type="ECO:0000256" key="2">
    <source>
        <dbReference type="ARBA" id="ARBA00022448"/>
    </source>
</evidence>
<dbReference type="CDD" id="cd00030">
    <property type="entry name" value="C2"/>
    <property type="match status" value="1"/>
</dbReference>
<feature type="domain" description="SMP-LTD" evidence="9">
    <location>
        <begin position="84"/>
        <end position="270"/>
    </location>
</feature>
<feature type="compositionally biased region" description="Basic and acidic residues" evidence="6">
    <location>
        <begin position="781"/>
        <end position="792"/>
    </location>
</feature>
<dbReference type="CDD" id="cd21669">
    <property type="entry name" value="SMP_SF"/>
    <property type="match status" value="1"/>
</dbReference>
<feature type="transmembrane region" description="Helical" evidence="7">
    <location>
        <begin position="29"/>
        <end position="56"/>
    </location>
</feature>
<feature type="compositionally biased region" description="Basic residues" evidence="6">
    <location>
        <begin position="529"/>
        <end position="538"/>
    </location>
</feature>
<dbReference type="InterPro" id="IPR035892">
    <property type="entry name" value="C2_domain_sf"/>
</dbReference>
<evidence type="ECO:0000256" key="1">
    <source>
        <dbReference type="ARBA" id="ARBA00004370"/>
    </source>
</evidence>
<feature type="compositionally biased region" description="Basic and acidic residues" evidence="6">
    <location>
        <begin position="573"/>
        <end position="586"/>
    </location>
</feature>
<proteinExistence type="predicted"/>
<dbReference type="SUPFAM" id="SSF49562">
    <property type="entry name" value="C2 domain (Calcium/lipid-binding domain, CaLB)"/>
    <property type="match status" value="1"/>
</dbReference>
<dbReference type="Pfam" id="PF00168">
    <property type="entry name" value="C2"/>
    <property type="match status" value="1"/>
</dbReference>
<feature type="region of interest" description="Disordered" evidence="6">
    <location>
        <begin position="763"/>
        <end position="841"/>
    </location>
</feature>
<dbReference type="SMART" id="SM00239">
    <property type="entry name" value="C2"/>
    <property type="match status" value="1"/>
</dbReference>
<name>A0A2K1KA88_PHYPA</name>
<dbReference type="Gramene" id="Pp3c7_3910V3.2">
    <property type="protein sequence ID" value="Pp3c7_3910V3.2"/>
    <property type="gene ID" value="Pp3c7_3910"/>
</dbReference>
<sequence>MEGLVEEEASPSAGKVIDQLFPMPQLVPVLFIVLLMFILGINWLIAILLICYVSWVQKQYFESERRRILFEERKRSNTKRVMSEGETLRWVNESLKVMWPVCMQKFASQNFFTPMAPWFLDRYKPKYVTKVTMNSLHLGNTPPFFRLIHVLQSSQDKEEVVFEAQMEFLSDEVMGARLIVEISGVKITFYISKLYIKGTVKFSLNFVGGWPVLGRIQFCFANAPTVNMDARGYGLYMGYIPGAKSWLEETLGRALEESVVEPYMLVIDMEKLVSNMMFSEPKPSQGLQDFFSVEHRSDFTVLVEILEAGDLKAGRANGLPDPIVELSLRSHIQKTKSRPKTINPVWTDEKHRFPIENWEYSNILILRVIHKSWRGQVELGICSTPVKEFQGGERKERKLPLERDKETVGWIKFAVTVEHRGGSESHEEPRTTFEFQTQTQDIASITPPDSAATTRSQALGVKANPLTHTGNSSTEVETGSLAHVTSEPSEPDGGSTEIIKIHNIPDGAVSIQFPEKEKSLYFSLDPPRTRTRKPKSKSKGAPSSNEPHAMSDSKVKQSMKRLLRKARNISKVSSHDKSPPDREMIQGEHSGYSSSLDCSSELKVYHGSLKVNLQLSPDMASLEPRETELPCEPLNLDSSTKLETVHSVQDPDNFLLKTPDLAHTRRNNFHEKINEGCTGAPQSEIKGPQLSLVGGAVGKSSISNELNEATLSSTPILQSHMPEKQNSKNRTWLTKFNLPKRRKNPRKSKGGKVDYVSAYSFERDPGSLPLSETDTSATQSFREEGSKKDFKTLSRQGQPIATDGSPENHRSILASSGGASGSQSCRVEPSNAKKITGTQSMSMRFDSLNTIHERHDRLDRTA</sequence>
<dbReference type="Gene3D" id="2.60.40.150">
    <property type="entry name" value="C2 domain"/>
    <property type="match status" value="1"/>
</dbReference>
<dbReference type="Proteomes" id="UP000006727">
    <property type="component" value="Chromosome 7"/>
</dbReference>
<dbReference type="InterPro" id="IPR000008">
    <property type="entry name" value="C2_dom"/>
</dbReference>
<feature type="region of interest" description="Disordered" evidence="6">
    <location>
        <begin position="520"/>
        <end position="592"/>
    </location>
</feature>
<keyword evidence="5 7" id="KW-0472">Membrane</keyword>
<evidence type="ECO:0000256" key="6">
    <source>
        <dbReference type="SAM" id="MobiDB-lite"/>
    </source>
</evidence>
<comment type="subcellular location">
    <subcellularLocation>
        <location evidence="1">Membrane</location>
    </subcellularLocation>
</comment>
<reference evidence="10 12" key="2">
    <citation type="journal article" date="2018" name="Plant J.">
        <title>The Physcomitrella patens chromosome-scale assembly reveals moss genome structure and evolution.</title>
        <authorList>
            <person name="Lang D."/>
            <person name="Ullrich K.K."/>
            <person name="Murat F."/>
            <person name="Fuchs J."/>
            <person name="Jenkins J."/>
            <person name="Haas F.B."/>
            <person name="Piednoel M."/>
            <person name="Gundlach H."/>
            <person name="Van Bel M."/>
            <person name="Meyberg R."/>
            <person name="Vives C."/>
            <person name="Morata J."/>
            <person name="Symeonidi A."/>
            <person name="Hiss M."/>
            <person name="Muchero W."/>
            <person name="Kamisugi Y."/>
            <person name="Saleh O."/>
            <person name="Blanc G."/>
            <person name="Decker E.L."/>
            <person name="van Gessel N."/>
            <person name="Grimwood J."/>
            <person name="Hayes R.D."/>
            <person name="Graham S.W."/>
            <person name="Gunter L.E."/>
            <person name="McDaniel S.F."/>
            <person name="Hoernstein S.N.W."/>
            <person name="Larsson A."/>
            <person name="Li F.W."/>
            <person name="Perroud P.F."/>
            <person name="Phillips J."/>
            <person name="Ranjan P."/>
            <person name="Rokshar D.S."/>
            <person name="Rothfels C.J."/>
            <person name="Schneider L."/>
            <person name="Shu S."/>
            <person name="Stevenson D.W."/>
            <person name="Thummler F."/>
            <person name="Tillich M."/>
            <person name="Villarreal Aguilar J.C."/>
            <person name="Widiez T."/>
            <person name="Wong G.K."/>
            <person name="Wymore A."/>
            <person name="Zhang Y."/>
            <person name="Zimmer A.D."/>
            <person name="Quatrano R.S."/>
            <person name="Mayer K.F.X."/>
            <person name="Goodstein D."/>
            <person name="Casacuberta J.M."/>
            <person name="Vandepoele K."/>
            <person name="Reski R."/>
            <person name="Cuming A.C."/>
            <person name="Tuskan G.A."/>
            <person name="Maumus F."/>
            <person name="Salse J."/>
            <person name="Schmutz J."/>
            <person name="Rensing S.A."/>
        </authorList>
    </citation>
    <scope>NUCLEOTIDE SEQUENCE [LARGE SCALE GENOMIC DNA]</scope>
    <source>
        <strain evidence="11 12">cv. Gransden 2004</strain>
    </source>
</reference>
<dbReference type="EMBL" id="ABEU02000007">
    <property type="protein sequence ID" value="PNR50695.1"/>
    <property type="molecule type" value="Genomic_DNA"/>
</dbReference>
<keyword evidence="7" id="KW-0812">Transmembrane</keyword>
<dbReference type="GeneID" id="112284768"/>